<dbReference type="SUPFAM" id="SSF50156">
    <property type="entry name" value="PDZ domain-like"/>
    <property type="match status" value="2"/>
</dbReference>
<reference evidence="10 11" key="1">
    <citation type="submission" date="2017-03" db="EMBL/GenBank/DDBJ databases">
        <title>Draft Genome sequence of Marispirochaeta sp. strain JC444.</title>
        <authorList>
            <person name="Shivani Y."/>
            <person name="Subhash Y."/>
            <person name="Sasikala C."/>
            <person name="Ramana C."/>
        </authorList>
    </citation>
    <scope>NUCLEOTIDE SEQUENCE [LARGE SCALE GENOMIC DNA]</scope>
    <source>
        <strain evidence="10 11">JC444</strain>
    </source>
</reference>
<keyword evidence="5" id="KW-0378">Hydrolase</keyword>
<dbReference type="GO" id="GO:0004252">
    <property type="term" value="F:serine-type endopeptidase activity"/>
    <property type="evidence" value="ECO:0007669"/>
    <property type="project" value="InterPro"/>
</dbReference>
<evidence type="ECO:0000256" key="8">
    <source>
        <dbReference type="PIRSR" id="PIRSR611782-2"/>
    </source>
</evidence>
<evidence type="ECO:0000256" key="2">
    <source>
        <dbReference type="ARBA" id="ARBA00022670"/>
    </source>
</evidence>
<evidence type="ECO:0000256" key="5">
    <source>
        <dbReference type="ARBA" id="ARBA00022801"/>
    </source>
</evidence>
<evidence type="ECO:0000256" key="6">
    <source>
        <dbReference type="ARBA" id="ARBA00022825"/>
    </source>
</evidence>
<evidence type="ECO:0000256" key="7">
    <source>
        <dbReference type="PIRSR" id="PIRSR611782-1"/>
    </source>
</evidence>
<dbReference type="Gene3D" id="2.40.10.120">
    <property type="match status" value="1"/>
</dbReference>
<dbReference type="Proteomes" id="UP000192343">
    <property type="component" value="Unassembled WGS sequence"/>
</dbReference>
<evidence type="ECO:0000256" key="3">
    <source>
        <dbReference type="ARBA" id="ARBA00022729"/>
    </source>
</evidence>
<keyword evidence="6" id="KW-0720">Serine protease</keyword>
<dbReference type="SMART" id="SM00228">
    <property type="entry name" value="PDZ"/>
    <property type="match status" value="2"/>
</dbReference>
<dbReference type="InterPro" id="IPR036034">
    <property type="entry name" value="PDZ_sf"/>
</dbReference>
<feature type="binding site" evidence="8">
    <location>
        <begin position="246"/>
        <end position="248"/>
    </location>
    <ligand>
        <name>substrate</name>
    </ligand>
</feature>
<dbReference type="STRING" id="1963862.B4O97_14910"/>
<feature type="binding site" evidence="8">
    <location>
        <position position="141"/>
    </location>
    <ligand>
        <name>substrate</name>
    </ligand>
</feature>
<evidence type="ECO:0000256" key="1">
    <source>
        <dbReference type="ARBA" id="ARBA00010541"/>
    </source>
</evidence>
<dbReference type="InterPro" id="IPR011782">
    <property type="entry name" value="Pept_S1C_Do"/>
</dbReference>
<dbReference type="GO" id="GO:0006508">
    <property type="term" value="P:proteolysis"/>
    <property type="evidence" value="ECO:0007669"/>
    <property type="project" value="UniProtKB-KW"/>
</dbReference>
<comment type="similarity">
    <text evidence="1">Belongs to the peptidase S1C family.</text>
</comment>
<dbReference type="PANTHER" id="PTHR22939">
    <property type="entry name" value="SERINE PROTEASE FAMILY S1C HTRA-RELATED"/>
    <property type="match status" value="1"/>
</dbReference>
<feature type="binding site" evidence="8">
    <location>
        <position position="171"/>
    </location>
    <ligand>
        <name>substrate</name>
    </ligand>
</feature>
<feature type="domain" description="PDZ" evidence="9">
    <location>
        <begin position="411"/>
        <end position="499"/>
    </location>
</feature>
<name>A0A1Y1RUX5_9SPIO</name>
<dbReference type="AlphaFoldDB" id="A0A1Y1RUX5"/>
<protein>
    <recommendedName>
        <fullName evidence="9">PDZ domain-containing protein</fullName>
    </recommendedName>
</protein>
<dbReference type="InterPro" id="IPR001478">
    <property type="entry name" value="PDZ"/>
</dbReference>
<dbReference type="NCBIfam" id="TIGR02037">
    <property type="entry name" value="degP_htrA_DO"/>
    <property type="match status" value="1"/>
</dbReference>
<evidence type="ECO:0000259" key="9">
    <source>
        <dbReference type="PROSITE" id="PS50106"/>
    </source>
</evidence>
<keyword evidence="2" id="KW-0645">Protease</keyword>
<accession>A0A1Y1RUX5</accession>
<dbReference type="PANTHER" id="PTHR22939:SF129">
    <property type="entry name" value="SERINE PROTEASE HTRA2, MITOCHONDRIAL"/>
    <property type="match status" value="1"/>
</dbReference>
<feature type="active site" description="Charge relay system" evidence="7">
    <location>
        <position position="248"/>
    </location>
</feature>
<dbReference type="EMBL" id="MWQY01000018">
    <property type="protein sequence ID" value="ORC32941.1"/>
    <property type="molecule type" value="Genomic_DNA"/>
</dbReference>
<dbReference type="Pfam" id="PF13180">
    <property type="entry name" value="PDZ_2"/>
    <property type="match status" value="2"/>
</dbReference>
<evidence type="ECO:0000313" key="11">
    <source>
        <dbReference type="Proteomes" id="UP000192343"/>
    </source>
</evidence>
<sequence length="499" mass="54391">MYGKNTVRRNPVMKRKIFSLLILLLFALGMSAAAFGQSEGYSRALYSTSNGATQNLKGLQNDFRRVAQEALPVVVSLDVVDVIEQQVRSPQSPFEFFFGRPDNREQQQGEPETREFRQEGLGSGVIVQKTGRTVYVLTNHHVAGKADEITVNLYDGRSYSGTLVGSDARKDLALVKFETAENIPVAKLADSDQTQVGDIVFAVGNPLGFESTFTYGIVSAVGRTGGPGVEGNLTDYIQTDAAINRGNSGGALVNIDGEVVGINTWIASQTGGNIGIGFAIPINNAKKTIQDLIESGEVQYGWLGISMGNPSENIAKEMGFEGQKGSFVYNVYKESPAMKGGIRPGDLITFIDGRRIESSDKLLQEVAALEPGKTYSFGIIRDGSSMNVRVRIATRAPEDAIRSNVENLWPGMTVVGITDEIRERLDLPRNMGNVMVGAVEQGSPAYNAGFRSGDIIKEVNRTRIESSRDFYRVFNSEESDELIFKVNRQGNDMILGLVR</sequence>
<proteinExistence type="inferred from homology"/>
<keyword evidence="3" id="KW-0732">Signal</keyword>
<feature type="domain" description="PDZ" evidence="9">
    <location>
        <begin position="292"/>
        <end position="358"/>
    </location>
</feature>
<dbReference type="PRINTS" id="PR00834">
    <property type="entry name" value="PROTEASES2C"/>
</dbReference>
<keyword evidence="11" id="KW-1185">Reference proteome</keyword>
<gene>
    <name evidence="10" type="ORF">B4O97_14910</name>
</gene>
<dbReference type="PROSITE" id="PS50106">
    <property type="entry name" value="PDZ"/>
    <property type="match status" value="2"/>
</dbReference>
<dbReference type="Pfam" id="PF13365">
    <property type="entry name" value="Trypsin_2"/>
    <property type="match status" value="1"/>
</dbReference>
<evidence type="ECO:0000256" key="4">
    <source>
        <dbReference type="ARBA" id="ARBA00022737"/>
    </source>
</evidence>
<keyword evidence="4" id="KW-0677">Repeat</keyword>
<dbReference type="SUPFAM" id="SSF50494">
    <property type="entry name" value="Trypsin-like serine proteases"/>
    <property type="match status" value="1"/>
</dbReference>
<evidence type="ECO:0000313" key="10">
    <source>
        <dbReference type="EMBL" id="ORC32941.1"/>
    </source>
</evidence>
<dbReference type="Gene3D" id="2.30.42.10">
    <property type="match status" value="2"/>
</dbReference>
<dbReference type="InterPro" id="IPR009003">
    <property type="entry name" value="Peptidase_S1_PA"/>
</dbReference>
<comment type="caution">
    <text evidence="10">The sequence shown here is derived from an EMBL/GenBank/DDBJ whole genome shotgun (WGS) entry which is preliminary data.</text>
</comment>
<dbReference type="InterPro" id="IPR001940">
    <property type="entry name" value="Peptidase_S1C"/>
</dbReference>
<feature type="active site" description="Charge relay system" evidence="7">
    <location>
        <position position="141"/>
    </location>
</feature>
<feature type="active site" description="Charge relay system" evidence="7">
    <location>
        <position position="171"/>
    </location>
</feature>
<dbReference type="GO" id="GO:0012501">
    <property type="term" value="P:programmed cell death"/>
    <property type="evidence" value="ECO:0007669"/>
    <property type="project" value="TreeGrafter"/>
</dbReference>
<organism evidence="10 11">
    <name type="scientific">Marispirochaeta aestuarii</name>
    <dbReference type="NCBI Taxonomy" id="1963862"/>
    <lineage>
        <taxon>Bacteria</taxon>
        <taxon>Pseudomonadati</taxon>
        <taxon>Spirochaetota</taxon>
        <taxon>Spirochaetia</taxon>
        <taxon>Spirochaetales</taxon>
        <taxon>Spirochaetaceae</taxon>
        <taxon>Marispirochaeta</taxon>
    </lineage>
</organism>